<dbReference type="InterPro" id="IPR003439">
    <property type="entry name" value="ABC_transporter-like_ATP-bd"/>
</dbReference>
<dbReference type="GO" id="GO:0016887">
    <property type="term" value="F:ATP hydrolysis activity"/>
    <property type="evidence" value="ECO:0007669"/>
    <property type="project" value="InterPro"/>
</dbReference>
<gene>
    <name evidence="5" type="ORF">UFOPK3495_01651</name>
    <name evidence="6" type="ORF">UFOPK4237_01343</name>
</gene>
<keyword evidence="2" id="KW-0547">Nucleotide-binding</keyword>
<sequence length="215" mass="23383">MNQGIELRELRVGYESTLLTVNMHLRDEITVILGPSGCGKSTLLSTILGSVPALGGSLVLNDVDITKAPIHERRIGMVFQDPLLFSHLTVIQNVMYGLRRAGVSKGLATQKAGELLEWVGLQGFQSRSVQELSGGQAQRVALARALAPEPAVLLLDEPYSALDSQLRTRLATEVAELLRSRNVVALHVTHDELEARSITSEIFRVDHASLSRVAT</sequence>
<evidence type="ECO:0000256" key="1">
    <source>
        <dbReference type="ARBA" id="ARBA00022448"/>
    </source>
</evidence>
<dbReference type="SUPFAM" id="SSF52540">
    <property type="entry name" value="P-loop containing nucleoside triphosphate hydrolases"/>
    <property type="match status" value="1"/>
</dbReference>
<dbReference type="EMBL" id="CAFBMC010000136">
    <property type="protein sequence ID" value="CAB4912074.1"/>
    <property type="molecule type" value="Genomic_DNA"/>
</dbReference>
<dbReference type="InterPro" id="IPR027417">
    <property type="entry name" value="P-loop_NTPase"/>
</dbReference>
<dbReference type="PANTHER" id="PTHR42781">
    <property type="entry name" value="SPERMIDINE/PUTRESCINE IMPORT ATP-BINDING PROTEIN POTA"/>
    <property type="match status" value="1"/>
</dbReference>
<dbReference type="PANTHER" id="PTHR42781:SF4">
    <property type="entry name" value="SPERMIDINE_PUTRESCINE IMPORT ATP-BINDING PROTEIN POTA"/>
    <property type="match status" value="1"/>
</dbReference>
<evidence type="ECO:0000313" key="5">
    <source>
        <dbReference type="EMBL" id="CAB4912074.1"/>
    </source>
</evidence>
<evidence type="ECO:0000313" key="6">
    <source>
        <dbReference type="EMBL" id="CAB5041583.1"/>
    </source>
</evidence>
<dbReference type="GO" id="GO:0005524">
    <property type="term" value="F:ATP binding"/>
    <property type="evidence" value="ECO:0007669"/>
    <property type="project" value="UniProtKB-KW"/>
</dbReference>
<dbReference type="EMBL" id="CAFBPZ010000108">
    <property type="protein sequence ID" value="CAB5041583.1"/>
    <property type="molecule type" value="Genomic_DNA"/>
</dbReference>
<keyword evidence="3" id="KW-0067">ATP-binding</keyword>
<dbReference type="SMART" id="SM00382">
    <property type="entry name" value="AAA"/>
    <property type="match status" value="1"/>
</dbReference>
<proteinExistence type="predicted"/>
<dbReference type="Gene3D" id="3.40.50.300">
    <property type="entry name" value="P-loop containing nucleotide triphosphate hydrolases"/>
    <property type="match status" value="1"/>
</dbReference>
<evidence type="ECO:0000256" key="3">
    <source>
        <dbReference type="ARBA" id="ARBA00022840"/>
    </source>
</evidence>
<evidence type="ECO:0000259" key="4">
    <source>
        <dbReference type="PROSITE" id="PS50893"/>
    </source>
</evidence>
<dbReference type="InterPro" id="IPR017871">
    <property type="entry name" value="ABC_transporter-like_CS"/>
</dbReference>
<keyword evidence="1" id="KW-0813">Transport</keyword>
<dbReference type="AlphaFoldDB" id="A0A6J7GY16"/>
<dbReference type="PROSITE" id="PS00211">
    <property type="entry name" value="ABC_TRANSPORTER_1"/>
    <property type="match status" value="1"/>
</dbReference>
<reference evidence="5" key="1">
    <citation type="submission" date="2020-05" db="EMBL/GenBank/DDBJ databases">
        <authorList>
            <person name="Chiriac C."/>
            <person name="Salcher M."/>
            <person name="Ghai R."/>
            <person name="Kavagutti S V."/>
        </authorList>
    </citation>
    <scope>NUCLEOTIDE SEQUENCE</scope>
</reference>
<organism evidence="5">
    <name type="scientific">freshwater metagenome</name>
    <dbReference type="NCBI Taxonomy" id="449393"/>
    <lineage>
        <taxon>unclassified sequences</taxon>
        <taxon>metagenomes</taxon>
        <taxon>ecological metagenomes</taxon>
    </lineage>
</organism>
<protein>
    <submittedName>
        <fullName evidence="5">Unannotated protein</fullName>
    </submittedName>
</protein>
<dbReference type="InterPro" id="IPR003593">
    <property type="entry name" value="AAA+_ATPase"/>
</dbReference>
<feature type="domain" description="ABC transporter" evidence="4">
    <location>
        <begin position="2"/>
        <end position="215"/>
    </location>
</feature>
<dbReference type="Pfam" id="PF00005">
    <property type="entry name" value="ABC_tran"/>
    <property type="match status" value="1"/>
</dbReference>
<evidence type="ECO:0000256" key="2">
    <source>
        <dbReference type="ARBA" id="ARBA00022741"/>
    </source>
</evidence>
<dbReference type="PROSITE" id="PS50893">
    <property type="entry name" value="ABC_TRANSPORTER_2"/>
    <property type="match status" value="1"/>
</dbReference>
<name>A0A6J7GY16_9ZZZZ</name>
<accession>A0A6J7GY16</accession>
<dbReference type="InterPro" id="IPR050093">
    <property type="entry name" value="ABC_SmlMolc_Importer"/>
</dbReference>